<feature type="region of interest" description="Disordered" evidence="7">
    <location>
        <begin position="805"/>
        <end position="842"/>
    </location>
</feature>
<dbReference type="PROSITE" id="PS51186">
    <property type="entry name" value="GNAT"/>
    <property type="match status" value="1"/>
</dbReference>
<feature type="region of interest" description="Disordered" evidence="7">
    <location>
        <begin position="287"/>
        <end position="362"/>
    </location>
</feature>
<keyword evidence="11" id="KW-1185">Reference proteome</keyword>
<dbReference type="InterPro" id="IPR016181">
    <property type="entry name" value="Acyl_CoA_acyltransferase"/>
</dbReference>
<evidence type="ECO:0000256" key="7">
    <source>
        <dbReference type="SAM" id="MobiDB-lite"/>
    </source>
</evidence>
<evidence type="ECO:0000256" key="5">
    <source>
        <dbReference type="ARBA" id="ARBA00023242"/>
    </source>
</evidence>
<name>A0AAQ3T9W7_PASNO</name>
<proteinExistence type="predicted"/>
<feature type="region of interest" description="Disordered" evidence="7">
    <location>
        <begin position="1"/>
        <end position="41"/>
    </location>
</feature>
<feature type="compositionally biased region" description="Polar residues" evidence="7">
    <location>
        <begin position="1"/>
        <end position="12"/>
    </location>
</feature>
<dbReference type="AlphaFoldDB" id="A0AAQ3T9W7"/>
<keyword evidence="2" id="KW-0479">Metal-binding</keyword>
<evidence type="ECO:0000256" key="2">
    <source>
        <dbReference type="ARBA" id="ARBA00022723"/>
    </source>
</evidence>
<organism evidence="10 11">
    <name type="scientific">Paspalum notatum var. saurae</name>
    <dbReference type="NCBI Taxonomy" id="547442"/>
    <lineage>
        <taxon>Eukaryota</taxon>
        <taxon>Viridiplantae</taxon>
        <taxon>Streptophyta</taxon>
        <taxon>Embryophyta</taxon>
        <taxon>Tracheophyta</taxon>
        <taxon>Spermatophyta</taxon>
        <taxon>Magnoliopsida</taxon>
        <taxon>Liliopsida</taxon>
        <taxon>Poales</taxon>
        <taxon>Poaceae</taxon>
        <taxon>PACMAD clade</taxon>
        <taxon>Panicoideae</taxon>
        <taxon>Andropogonodae</taxon>
        <taxon>Paspaleae</taxon>
        <taxon>Paspalinae</taxon>
        <taxon>Paspalum</taxon>
    </lineage>
</organism>
<evidence type="ECO:0000256" key="1">
    <source>
        <dbReference type="ARBA" id="ARBA00004123"/>
    </source>
</evidence>
<dbReference type="Gene3D" id="3.40.630.30">
    <property type="match status" value="1"/>
</dbReference>
<dbReference type="GO" id="GO:0005634">
    <property type="term" value="C:nucleus"/>
    <property type="evidence" value="ECO:0007669"/>
    <property type="project" value="UniProtKB-SubCell"/>
</dbReference>
<dbReference type="PANTHER" id="PTHR47025:SF7">
    <property type="entry name" value="ACYL-COA N-ACYLTRANSFERASE WITH RING_FYVE_PHD-TYPE ZINC FINGER DOMAIN-CONTAINING PROTEIN"/>
    <property type="match status" value="1"/>
</dbReference>
<dbReference type="GO" id="GO:0000977">
    <property type="term" value="F:RNA polymerase II transcription regulatory region sequence-specific DNA binding"/>
    <property type="evidence" value="ECO:0007669"/>
    <property type="project" value="TreeGrafter"/>
</dbReference>
<evidence type="ECO:0000259" key="9">
    <source>
        <dbReference type="PROSITE" id="PS51186"/>
    </source>
</evidence>
<dbReference type="GO" id="GO:0042393">
    <property type="term" value="F:histone binding"/>
    <property type="evidence" value="ECO:0007669"/>
    <property type="project" value="TreeGrafter"/>
</dbReference>
<dbReference type="GO" id="GO:0016747">
    <property type="term" value="F:acyltransferase activity, transferring groups other than amino-acyl groups"/>
    <property type="evidence" value="ECO:0007669"/>
    <property type="project" value="InterPro"/>
</dbReference>
<dbReference type="GO" id="GO:0008270">
    <property type="term" value="F:zinc ion binding"/>
    <property type="evidence" value="ECO:0007669"/>
    <property type="project" value="UniProtKB-KW"/>
</dbReference>
<dbReference type="SUPFAM" id="SSF55729">
    <property type="entry name" value="Acyl-CoA N-acyltransferases (Nat)"/>
    <property type="match status" value="1"/>
</dbReference>
<dbReference type="Proteomes" id="UP001341281">
    <property type="component" value="Chromosome 04"/>
</dbReference>
<dbReference type="GO" id="GO:0045944">
    <property type="term" value="P:positive regulation of transcription by RNA polymerase II"/>
    <property type="evidence" value="ECO:0007669"/>
    <property type="project" value="TreeGrafter"/>
</dbReference>
<evidence type="ECO:0000259" key="8">
    <source>
        <dbReference type="PROSITE" id="PS50016"/>
    </source>
</evidence>
<evidence type="ECO:0000313" key="11">
    <source>
        <dbReference type="Proteomes" id="UP001341281"/>
    </source>
</evidence>
<evidence type="ECO:0008006" key="12">
    <source>
        <dbReference type="Google" id="ProtNLM"/>
    </source>
</evidence>
<dbReference type="InterPro" id="IPR000182">
    <property type="entry name" value="GNAT_dom"/>
</dbReference>
<gene>
    <name evidence="10" type="ORF">U9M48_016901</name>
</gene>
<protein>
    <recommendedName>
        <fullName evidence="12">N-acetyltransferase domain-containing protein</fullName>
    </recommendedName>
</protein>
<dbReference type="Gene3D" id="3.30.40.10">
    <property type="entry name" value="Zinc/RING finger domain, C3HC4 (zinc finger)"/>
    <property type="match status" value="1"/>
</dbReference>
<dbReference type="GO" id="GO:0003682">
    <property type="term" value="F:chromatin binding"/>
    <property type="evidence" value="ECO:0007669"/>
    <property type="project" value="TreeGrafter"/>
</dbReference>
<dbReference type="InterPro" id="IPR019787">
    <property type="entry name" value="Znf_PHD-finger"/>
</dbReference>
<feature type="compositionally biased region" description="Basic and acidic residues" evidence="7">
    <location>
        <begin position="308"/>
        <end position="340"/>
    </location>
</feature>
<evidence type="ECO:0000256" key="3">
    <source>
        <dbReference type="ARBA" id="ARBA00022771"/>
    </source>
</evidence>
<keyword evidence="5" id="KW-0539">Nucleus</keyword>
<keyword evidence="3 6" id="KW-0863">Zinc-finger</keyword>
<dbReference type="Pfam" id="PF16135">
    <property type="entry name" value="TDBD"/>
    <property type="match status" value="2"/>
</dbReference>
<comment type="subcellular location">
    <subcellularLocation>
        <location evidence="1">Nucleus</location>
    </subcellularLocation>
</comment>
<evidence type="ECO:0000256" key="6">
    <source>
        <dbReference type="PROSITE-ProRule" id="PRU00146"/>
    </source>
</evidence>
<feature type="compositionally biased region" description="Polar residues" evidence="7">
    <location>
        <begin position="297"/>
        <end position="306"/>
    </location>
</feature>
<keyword evidence="4" id="KW-0862">Zinc</keyword>
<dbReference type="PROSITE" id="PS50016">
    <property type="entry name" value="ZF_PHD_2"/>
    <property type="match status" value="1"/>
</dbReference>
<dbReference type="InterPro" id="IPR056511">
    <property type="entry name" value="IDM1_C"/>
</dbReference>
<dbReference type="Pfam" id="PF23209">
    <property type="entry name" value="IDM1_C"/>
    <property type="match status" value="1"/>
</dbReference>
<feature type="domain" description="PHD-type" evidence="8">
    <location>
        <begin position="481"/>
        <end position="548"/>
    </location>
</feature>
<evidence type="ECO:0000313" key="10">
    <source>
        <dbReference type="EMBL" id="WVZ67884.1"/>
    </source>
</evidence>
<dbReference type="PANTHER" id="PTHR47025">
    <property type="entry name" value="AUTOIMMUNE REGULATOR"/>
    <property type="match status" value="1"/>
</dbReference>
<reference evidence="10 11" key="1">
    <citation type="submission" date="2024-02" db="EMBL/GenBank/DDBJ databases">
        <title>High-quality chromosome-scale genome assembly of Pensacola bahiagrass (Paspalum notatum Flugge var. saurae).</title>
        <authorList>
            <person name="Vega J.M."/>
            <person name="Podio M."/>
            <person name="Orjuela J."/>
            <person name="Siena L.A."/>
            <person name="Pessino S.C."/>
            <person name="Combes M.C."/>
            <person name="Mariac C."/>
            <person name="Albertini E."/>
            <person name="Pupilli F."/>
            <person name="Ortiz J.P.A."/>
            <person name="Leblanc O."/>
        </authorList>
    </citation>
    <scope>NUCLEOTIDE SEQUENCE [LARGE SCALE GENOMIC DNA]</scope>
    <source>
        <strain evidence="10">R1</strain>
        <tissue evidence="10">Leaf</tissue>
    </source>
</reference>
<accession>A0AAQ3T9W7</accession>
<dbReference type="InterPro" id="IPR032308">
    <property type="entry name" value="TDBD"/>
</dbReference>
<evidence type="ECO:0000256" key="4">
    <source>
        <dbReference type="ARBA" id="ARBA00022833"/>
    </source>
</evidence>
<feature type="domain" description="N-acetyltransferase" evidence="9">
    <location>
        <begin position="579"/>
        <end position="732"/>
    </location>
</feature>
<dbReference type="InterPro" id="IPR013083">
    <property type="entry name" value="Znf_RING/FYVE/PHD"/>
</dbReference>
<sequence>MQWPRQAQQPGAPSSWEPNGVQARSVPEEPSSPAPARGDVEMLSEDEMASLTLLGLRENCSTTQSDPMHGDEGPAAEQIEALACGGSGMPDVKEIRNGAGEQPRYSGLSTIAPVKVHVMGKKYKPDSYLKNVRGLLSTGLLEGFDVIYKKDEVEITGRIRGQRYSCGCSQCNYSCNVMTACGFEEHSGQSSKNQNNHIFLQSGISLVKVVKALKQYRLGMLGEVIEKTIGFSPNLEEYSKWKASFQNMEDHLGVVVSDGFSTQSQDYLKESATSSILDLHWSASKRRSGRRFRQRGTEASSITSSGGPDKRVCGIDSKSKESLSGSPDKRVCSIDSKTKESLSGSPDKTVCNIDSKSKESKTRDTTLHPLIFKEGGLPDNTRLTYKLKNGEFTPSHFEEHAGMGRRRQPYHNIYTLEGITLHELSLQLQDRLYSNGFGNSNLSSFSDYPNLTSSGCDKEPSTTSGPIVPLKRTLQERAVQTESCYLCGYGYTSIGSLDPNTIAFCNQCERPCHVKCYNKELETNKAPLEVLKAYVHFGFWCCKECQSLHDRLDGLEKCEEIISLRKMRSQICWRFLHGMSGSSDTKLYLPQVIGIFKDAFVETTDEHSDAFSDMVYAKDTEGEKNFRGMYCALLTASTHVVSAAILKVRMKEIAELVLVATRSEFRKKGYFILLLKSIETHLRNCNVSLLVAPVDPEMAQIWSERLGFTILSAEEKKSMLEWHPLVMFENLDVVKKSLVYRASLRPCIVRIYLRLRLMLSQAIDRQQRARGGQYNHAKLLLLLLLLLDDDACLLPAACWNAGGGSGSSGSSDRRLHHSCTHSSSAQMEEDNATRRRRAERAN</sequence>
<dbReference type="EMBL" id="CP144748">
    <property type="protein sequence ID" value="WVZ67884.1"/>
    <property type="molecule type" value="Genomic_DNA"/>
</dbReference>